<dbReference type="RefSeq" id="WP_190901290.1">
    <property type="nucleotide sequence ID" value="NZ_JACJTE010000062.1"/>
</dbReference>
<organism evidence="1 2">
    <name type="scientific">Nostoc linckia FACHB-391</name>
    <dbReference type="NCBI Taxonomy" id="2692906"/>
    <lineage>
        <taxon>Bacteria</taxon>
        <taxon>Bacillati</taxon>
        <taxon>Cyanobacteriota</taxon>
        <taxon>Cyanophyceae</taxon>
        <taxon>Nostocales</taxon>
        <taxon>Nostocaceae</taxon>
        <taxon>Nostoc</taxon>
    </lineage>
</organism>
<evidence type="ECO:0000313" key="2">
    <source>
        <dbReference type="Proteomes" id="UP000604661"/>
    </source>
</evidence>
<accession>A0ABR8F443</accession>
<dbReference type="Proteomes" id="UP000604661">
    <property type="component" value="Unassembled WGS sequence"/>
</dbReference>
<proteinExistence type="predicted"/>
<reference evidence="1 2" key="1">
    <citation type="journal article" date="2020" name="ISME J.">
        <title>Comparative genomics reveals insights into cyanobacterial evolution and habitat adaptation.</title>
        <authorList>
            <person name="Chen M.Y."/>
            <person name="Teng W.K."/>
            <person name="Zhao L."/>
            <person name="Hu C.X."/>
            <person name="Zhou Y.K."/>
            <person name="Han B.P."/>
            <person name="Song L.R."/>
            <person name="Shu W.S."/>
        </authorList>
    </citation>
    <scope>NUCLEOTIDE SEQUENCE [LARGE SCALE GENOMIC DNA]</scope>
    <source>
        <strain evidence="1 2">FACHB-391</strain>
    </source>
</reference>
<sequence>MSYKKYIAGIPNIAKLQLQAKAVSAIATYRYRRLLTSTPILTLEYLTSAMQT</sequence>
<protein>
    <submittedName>
        <fullName evidence="1">Uncharacterized protein</fullName>
    </submittedName>
</protein>
<gene>
    <name evidence="1" type="ORF">H6G95_30910</name>
</gene>
<name>A0ABR8F443_NOSLI</name>
<keyword evidence="2" id="KW-1185">Reference proteome</keyword>
<dbReference type="EMBL" id="JACJTE010000062">
    <property type="protein sequence ID" value="MBD2564912.1"/>
    <property type="molecule type" value="Genomic_DNA"/>
</dbReference>
<evidence type="ECO:0000313" key="1">
    <source>
        <dbReference type="EMBL" id="MBD2564912.1"/>
    </source>
</evidence>
<comment type="caution">
    <text evidence="1">The sequence shown here is derived from an EMBL/GenBank/DDBJ whole genome shotgun (WGS) entry which is preliminary data.</text>
</comment>